<keyword evidence="5" id="KW-1185">Reference proteome</keyword>
<dbReference type="GeneID" id="54477447"/>
<dbReference type="GO" id="GO:0016491">
    <property type="term" value="F:oxidoreductase activity"/>
    <property type="evidence" value="ECO:0007669"/>
    <property type="project" value="UniProtKB-KW"/>
</dbReference>
<comment type="similarity">
    <text evidence="1">Belongs to the short-chain dehydrogenases/reductases (SDR) family.</text>
</comment>
<evidence type="ECO:0000256" key="3">
    <source>
        <dbReference type="ARBA" id="ARBA00023002"/>
    </source>
</evidence>
<dbReference type="AlphaFoldDB" id="A0A6A6Q7C0"/>
<name>A0A6A6Q7C0_9PEZI</name>
<dbReference type="InterPro" id="IPR002347">
    <property type="entry name" value="SDR_fam"/>
</dbReference>
<dbReference type="PRINTS" id="PR00081">
    <property type="entry name" value="GDHRDH"/>
</dbReference>
<dbReference type="InterPro" id="IPR052178">
    <property type="entry name" value="Sec_Metab_Biosynth_SDR"/>
</dbReference>
<evidence type="ECO:0000256" key="2">
    <source>
        <dbReference type="ARBA" id="ARBA00022857"/>
    </source>
</evidence>
<dbReference type="OrthoDB" id="2898618at2759"/>
<dbReference type="Gene3D" id="3.40.50.720">
    <property type="entry name" value="NAD(P)-binding Rossmann-like Domain"/>
    <property type="match status" value="1"/>
</dbReference>
<dbReference type="SUPFAM" id="SSF51735">
    <property type="entry name" value="NAD(P)-binding Rossmann-fold domains"/>
    <property type="match status" value="1"/>
</dbReference>
<dbReference type="InterPro" id="IPR036291">
    <property type="entry name" value="NAD(P)-bd_dom_sf"/>
</dbReference>
<dbReference type="PROSITE" id="PS00061">
    <property type="entry name" value="ADH_SHORT"/>
    <property type="match status" value="1"/>
</dbReference>
<dbReference type="PANTHER" id="PTHR43618">
    <property type="entry name" value="7-ALPHA-HYDROXYSTEROID DEHYDROGENASE"/>
    <property type="match status" value="1"/>
</dbReference>
<dbReference type="Proteomes" id="UP000799767">
    <property type="component" value="Unassembled WGS sequence"/>
</dbReference>
<dbReference type="PANTHER" id="PTHR43618:SF18">
    <property type="entry name" value="SHORT CHAIN DEHYDROGENASE_REDUCTASE FAMILY (AFU_ORTHOLOGUE AFUA_5G12480)"/>
    <property type="match status" value="1"/>
</dbReference>
<organism evidence="4 5">
    <name type="scientific">Neohortaea acidophila</name>
    <dbReference type="NCBI Taxonomy" id="245834"/>
    <lineage>
        <taxon>Eukaryota</taxon>
        <taxon>Fungi</taxon>
        <taxon>Dikarya</taxon>
        <taxon>Ascomycota</taxon>
        <taxon>Pezizomycotina</taxon>
        <taxon>Dothideomycetes</taxon>
        <taxon>Dothideomycetidae</taxon>
        <taxon>Mycosphaerellales</taxon>
        <taxon>Teratosphaeriaceae</taxon>
        <taxon>Neohortaea</taxon>
    </lineage>
</organism>
<keyword evidence="2" id="KW-0521">NADP</keyword>
<dbReference type="InterPro" id="IPR020904">
    <property type="entry name" value="Sc_DH/Rdtase_CS"/>
</dbReference>
<accession>A0A6A6Q7C0</accession>
<evidence type="ECO:0000313" key="5">
    <source>
        <dbReference type="Proteomes" id="UP000799767"/>
    </source>
</evidence>
<dbReference type="EMBL" id="MU001631">
    <property type="protein sequence ID" value="KAF2487894.1"/>
    <property type="molecule type" value="Genomic_DNA"/>
</dbReference>
<protein>
    <recommendedName>
        <fullName evidence="6">Short chain dehydrogenase/reductase family</fullName>
    </recommendedName>
</protein>
<reference evidence="4" key="1">
    <citation type="journal article" date="2020" name="Stud. Mycol.">
        <title>101 Dothideomycetes genomes: a test case for predicting lifestyles and emergence of pathogens.</title>
        <authorList>
            <person name="Haridas S."/>
            <person name="Albert R."/>
            <person name="Binder M."/>
            <person name="Bloem J."/>
            <person name="Labutti K."/>
            <person name="Salamov A."/>
            <person name="Andreopoulos B."/>
            <person name="Baker S."/>
            <person name="Barry K."/>
            <person name="Bills G."/>
            <person name="Bluhm B."/>
            <person name="Cannon C."/>
            <person name="Castanera R."/>
            <person name="Culley D."/>
            <person name="Daum C."/>
            <person name="Ezra D."/>
            <person name="Gonzalez J."/>
            <person name="Henrissat B."/>
            <person name="Kuo A."/>
            <person name="Liang C."/>
            <person name="Lipzen A."/>
            <person name="Lutzoni F."/>
            <person name="Magnuson J."/>
            <person name="Mondo S."/>
            <person name="Nolan M."/>
            <person name="Ohm R."/>
            <person name="Pangilinan J."/>
            <person name="Park H.-J."/>
            <person name="Ramirez L."/>
            <person name="Alfaro M."/>
            <person name="Sun H."/>
            <person name="Tritt A."/>
            <person name="Yoshinaga Y."/>
            <person name="Zwiers L.-H."/>
            <person name="Turgeon B."/>
            <person name="Goodwin S."/>
            <person name="Spatafora J."/>
            <person name="Crous P."/>
            <person name="Grigoriev I."/>
        </authorList>
    </citation>
    <scope>NUCLEOTIDE SEQUENCE</scope>
    <source>
        <strain evidence="4">CBS 113389</strain>
    </source>
</reference>
<evidence type="ECO:0000313" key="4">
    <source>
        <dbReference type="EMBL" id="KAF2487894.1"/>
    </source>
</evidence>
<gene>
    <name evidence="4" type="ORF">BDY17DRAFT_320406</name>
</gene>
<keyword evidence="3" id="KW-0560">Oxidoreductase</keyword>
<proteinExistence type="inferred from homology"/>
<evidence type="ECO:0000256" key="1">
    <source>
        <dbReference type="ARBA" id="ARBA00006484"/>
    </source>
</evidence>
<dbReference type="CDD" id="cd05233">
    <property type="entry name" value="SDR_c"/>
    <property type="match status" value="1"/>
</dbReference>
<dbReference type="Pfam" id="PF00106">
    <property type="entry name" value="adh_short"/>
    <property type="match status" value="1"/>
</dbReference>
<evidence type="ECO:0008006" key="6">
    <source>
        <dbReference type="Google" id="ProtNLM"/>
    </source>
</evidence>
<dbReference type="RefSeq" id="XP_033594463.1">
    <property type="nucleotide sequence ID" value="XM_033736445.1"/>
</dbReference>
<sequence length="292" mass="30741">MEETDPKKLFSVEGMVVVITGGGTGIGLMMTKAFAHNGAAKVYIIGRRKEKLDEAAKLSPNIIPIVGDVTSKESLLQAADQIQKDAGFINLLCCNSGNMPPPVGLDPTKVSLQEYRKKALEQKTEDWVDGFAINSVSVPFTTFAFLELLDAGNKKGNAPGRMSQVVVTSSIAGYLRVPKNFGCYPATKAATTHLIKHLSGVLASYNIRVNGIAPGLFPSELAAGLIAQGGDTGKDPTEDGAYETSFIPGQRLGRTGDMAGALIYLASAAGAYINGNIQVMDGGRIGILNGTY</sequence>